<feature type="domain" description="Reverse transcriptase" evidence="8">
    <location>
        <begin position="96"/>
        <end position="205"/>
    </location>
</feature>
<dbReference type="SUPFAM" id="SSF56672">
    <property type="entry name" value="DNA/RNA polymerases"/>
    <property type="match status" value="1"/>
</dbReference>
<evidence type="ECO:0000313" key="9">
    <source>
        <dbReference type="EMBL" id="JAB65244.1"/>
    </source>
</evidence>
<dbReference type="Gene3D" id="3.10.10.10">
    <property type="entry name" value="HIV Type 1 Reverse Transcriptase, subunit A, domain 1"/>
    <property type="match status" value="1"/>
</dbReference>
<dbReference type="EMBL" id="GALX01003222">
    <property type="protein sequence ID" value="JAB65244.1"/>
    <property type="molecule type" value="Transcribed_RNA"/>
</dbReference>
<name>V5GMA9_ANOGL</name>
<dbReference type="PANTHER" id="PTHR24559">
    <property type="entry name" value="TRANSPOSON TY3-I GAG-POL POLYPROTEIN"/>
    <property type="match status" value="1"/>
</dbReference>
<dbReference type="InterPro" id="IPR000477">
    <property type="entry name" value="RT_dom"/>
</dbReference>
<accession>V5GMA9</accession>
<keyword evidence="3" id="KW-0548">Nucleotidyltransferase</keyword>
<dbReference type="CDD" id="cd01647">
    <property type="entry name" value="RT_LTR"/>
    <property type="match status" value="1"/>
</dbReference>
<keyword evidence="6" id="KW-0378">Hydrolase</keyword>
<protein>
    <submittedName>
        <fullName evidence="9">Transposon Ty3-I Gag-Pol polyprotein</fullName>
    </submittedName>
</protein>
<dbReference type="InterPro" id="IPR053134">
    <property type="entry name" value="RNA-dir_DNA_polymerase"/>
</dbReference>
<dbReference type="GO" id="GO:0006508">
    <property type="term" value="P:proteolysis"/>
    <property type="evidence" value="ECO:0007669"/>
    <property type="project" value="UniProtKB-KW"/>
</dbReference>
<gene>
    <name evidence="9" type="primary">YI31B</name>
</gene>
<dbReference type="PROSITE" id="PS50878">
    <property type="entry name" value="RT_POL"/>
    <property type="match status" value="1"/>
</dbReference>
<dbReference type="GO" id="GO:0004519">
    <property type="term" value="F:endonuclease activity"/>
    <property type="evidence" value="ECO:0007669"/>
    <property type="project" value="UniProtKB-KW"/>
</dbReference>
<keyword evidence="7" id="KW-0695">RNA-directed DNA polymerase</keyword>
<evidence type="ECO:0000256" key="4">
    <source>
        <dbReference type="ARBA" id="ARBA00022722"/>
    </source>
</evidence>
<evidence type="ECO:0000256" key="3">
    <source>
        <dbReference type="ARBA" id="ARBA00022695"/>
    </source>
</evidence>
<dbReference type="AlphaFoldDB" id="V5GMA9"/>
<sequence>MDVVPDLKKNVWHFGHDSEIEVCGIVEESKLFENQLSRLNEMLDEKFTKVGTGLGYTNVANHEIILEENTRTIKQRYYPVSPYKQKILDEEIKKMLEMDVIEASKSSWSSPVLLVPKGDNTYRFCVDYRALNRVTKKDAYPLPYVSAILDRLRGARYLSSMDIKSAYWQVSVKEECRELTAFTVPSRGLYQFKRMPFGLANAPAT</sequence>
<dbReference type="Pfam" id="PF00078">
    <property type="entry name" value="RVT_1"/>
    <property type="match status" value="1"/>
</dbReference>
<evidence type="ECO:0000259" key="8">
    <source>
        <dbReference type="PROSITE" id="PS50878"/>
    </source>
</evidence>
<dbReference type="PANTHER" id="PTHR24559:SF444">
    <property type="entry name" value="REVERSE TRANSCRIPTASE DOMAIN-CONTAINING PROTEIN"/>
    <property type="match status" value="1"/>
</dbReference>
<evidence type="ECO:0000256" key="2">
    <source>
        <dbReference type="ARBA" id="ARBA00022679"/>
    </source>
</evidence>
<dbReference type="Gene3D" id="3.30.70.270">
    <property type="match status" value="1"/>
</dbReference>
<evidence type="ECO:0000256" key="5">
    <source>
        <dbReference type="ARBA" id="ARBA00022759"/>
    </source>
</evidence>
<evidence type="ECO:0000256" key="6">
    <source>
        <dbReference type="ARBA" id="ARBA00022801"/>
    </source>
</evidence>
<dbReference type="GO" id="GO:0003964">
    <property type="term" value="F:RNA-directed DNA polymerase activity"/>
    <property type="evidence" value="ECO:0007669"/>
    <property type="project" value="UniProtKB-KW"/>
</dbReference>
<keyword evidence="1" id="KW-0645">Protease</keyword>
<keyword evidence="2" id="KW-0808">Transferase</keyword>
<organism evidence="9">
    <name type="scientific">Anoplophora glabripennis</name>
    <name type="common">Asian longhorn beetle</name>
    <name type="synonym">Anoplophora nobilis</name>
    <dbReference type="NCBI Taxonomy" id="217634"/>
    <lineage>
        <taxon>Eukaryota</taxon>
        <taxon>Metazoa</taxon>
        <taxon>Ecdysozoa</taxon>
        <taxon>Arthropoda</taxon>
        <taxon>Hexapoda</taxon>
        <taxon>Insecta</taxon>
        <taxon>Pterygota</taxon>
        <taxon>Neoptera</taxon>
        <taxon>Endopterygota</taxon>
        <taxon>Coleoptera</taxon>
        <taxon>Polyphaga</taxon>
        <taxon>Cucujiformia</taxon>
        <taxon>Chrysomeloidea</taxon>
        <taxon>Cerambycidae</taxon>
        <taxon>Lamiinae</taxon>
        <taxon>Lamiini</taxon>
        <taxon>Anoplophora</taxon>
    </lineage>
</organism>
<evidence type="ECO:0000256" key="7">
    <source>
        <dbReference type="ARBA" id="ARBA00022918"/>
    </source>
</evidence>
<proteinExistence type="predicted"/>
<keyword evidence="4" id="KW-0540">Nuclease</keyword>
<dbReference type="InterPro" id="IPR043502">
    <property type="entry name" value="DNA/RNA_pol_sf"/>
</dbReference>
<dbReference type="GO" id="GO:0008233">
    <property type="term" value="F:peptidase activity"/>
    <property type="evidence" value="ECO:0007669"/>
    <property type="project" value="UniProtKB-KW"/>
</dbReference>
<dbReference type="FunFam" id="3.10.10.10:FF:000007">
    <property type="entry name" value="Retrovirus-related Pol polyprotein from transposon 17.6-like Protein"/>
    <property type="match status" value="1"/>
</dbReference>
<dbReference type="InterPro" id="IPR043128">
    <property type="entry name" value="Rev_trsase/Diguanyl_cyclase"/>
</dbReference>
<evidence type="ECO:0000256" key="1">
    <source>
        <dbReference type="ARBA" id="ARBA00022670"/>
    </source>
</evidence>
<reference evidence="9" key="1">
    <citation type="submission" date="2013-07" db="EMBL/GenBank/DDBJ databases">
        <title>Midgut Transcriptome Profiling of Anoplphora glabripennis, a Lignocellulose Degrading, Wood-Boring Cerambycid.</title>
        <authorList>
            <person name="Scully E.D."/>
            <person name="Hoover K."/>
            <person name="Carlson J.E."/>
            <person name="Tien M."/>
            <person name="Geib S.M."/>
        </authorList>
    </citation>
    <scope>NUCLEOTIDE SEQUENCE</scope>
</reference>
<keyword evidence="5" id="KW-0255">Endonuclease</keyword>